<feature type="domain" description="ABC transporter" evidence="4">
    <location>
        <begin position="12"/>
        <end position="249"/>
    </location>
</feature>
<evidence type="ECO:0000313" key="6">
    <source>
        <dbReference type="Proteomes" id="UP000292235"/>
    </source>
</evidence>
<dbReference type="SMART" id="SM00382">
    <property type="entry name" value="AAA"/>
    <property type="match status" value="1"/>
</dbReference>
<dbReference type="GO" id="GO:0016887">
    <property type="term" value="F:ATP hydrolysis activity"/>
    <property type="evidence" value="ECO:0007669"/>
    <property type="project" value="InterPro"/>
</dbReference>
<dbReference type="CDD" id="cd03255">
    <property type="entry name" value="ABC_MJ0796_LolCDE_FtsE"/>
    <property type="match status" value="1"/>
</dbReference>
<dbReference type="InterPro" id="IPR003439">
    <property type="entry name" value="ABC_transporter-like_ATP-bd"/>
</dbReference>
<dbReference type="FunFam" id="3.40.50.300:FF:000032">
    <property type="entry name" value="Export ABC transporter ATP-binding protein"/>
    <property type="match status" value="1"/>
</dbReference>
<dbReference type="Pfam" id="PF00005">
    <property type="entry name" value="ABC_tran"/>
    <property type="match status" value="1"/>
</dbReference>
<dbReference type="AlphaFoldDB" id="A0A4P6PXS8"/>
<keyword evidence="6" id="KW-1185">Reference proteome</keyword>
<evidence type="ECO:0000256" key="1">
    <source>
        <dbReference type="ARBA" id="ARBA00022448"/>
    </source>
</evidence>
<dbReference type="InterPro" id="IPR015854">
    <property type="entry name" value="ABC_transpr_LolD-like"/>
</dbReference>
<keyword evidence="3 5" id="KW-0067">ATP-binding</keyword>
<dbReference type="RefSeq" id="WP_131097506.1">
    <property type="nucleotide sequence ID" value="NZ_CP036455.1"/>
</dbReference>
<dbReference type="GO" id="GO:0098796">
    <property type="term" value="C:membrane protein complex"/>
    <property type="evidence" value="ECO:0007669"/>
    <property type="project" value="UniProtKB-ARBA"/>
</dbReference>
<dbReference type="InterPro" id="IPR017911">
    <property type="entry name" value="MacB-like_ATP-bd"/>
</dbReference>
<dbReference type="PANTHER" id="PTHR24220">
    <property type="entry name" value="IMPORT ATP-BINDING PROTEIN"/>
    <property type="match status" value="1"/>
</dbReference>
<evidence type="ECO:0000259" key="4">
    <source>
        <dbReference type="PROSITE" id="PS50893"/>
    </source>
</evidence>
<name>A0A4P6PXS8_9ACTN</name>
<dbReference type="SUPFAM" id="SSF52540">
    <property type="entry name" value="P-loop containing nucleoside triphosphate hydrolases"/>
    <property type="match status" value="1"/>
</dbReference>
<protein>
    <submittedName>
        <fullName evidence="5">Bacitracin export ATP-binding protein BceA</fullName>
    </submittedName>
</protein>
<dbReference type="Proteomes" id="UP000292235">
    <property type="component" value="Chromosome"/>
</dbReference>
<gene>
    <name evidence="5" type="primary">bceA1</name>
    <name evidence="5" type="ORF">EKD16_06390</name>
</gene>
<dbReference type="KEGG" id="strr:EKD16_06390"/>
<reference evidence="5 6" key="1">
    <citation type="submission" date="2019-02" db="EMBL/GenBank/DDBJ databases">
        <authorList>
            <person name="Khodamoradi S."/>
            <person name="Hahnke R.L."/>
            <person name="Kaempfer P."/>
            <person name="Schumann P."/>
            <person name="Rohde M."/>
            <person name="Steinert M."/>
            <person name="Luzhetskyy A."/>
            <person name="Wink J."/>
            <person name="Ruckert C."/>
        </authorList>
    </citation>
    <scope>NUCLEOTIDE SEQUENCE [LARGE SCALE GENOMIC DNA]</scope>
    <source>
        <strain evidence="5 6">M2</strain>
    </source>
</reference>
<accession>A0A4P6PXS8</accession>
<dbReference type="GO" id="GO:0005524">
    <property type="term" value="F:ATP binding"/>
    <property type="evidence" value="ECO:0007669"/>
    <property type="project" value="UniProtKB-KW"/>
</dbReference>
<dbReference type="EMBL" id="CP036455">
    <property type="protein sequence ID" value="QBI53076.1"/>
    <property type="molecule type" value="Genomic_DNA"/>
</dbReference>
<dbReference type="PANTHER" id="PTHR24220:SF685">
    <property type="entry name" value="ABC TRANSPORTER RELATED"/>
    <property type="match status" value="1"/>
</dbReference>
<dbReference type="GO" id="GO:0022857">
    <property type="term" value="F:transmembrane transporter activity"/>
    <property type="evidence" value="ECO:0007669"/>
    <property type="project" value="UniProtKB-ARBA"/>
</dbReference>
<dbReference type="OrthoDB" id="3266715at2"/>
<proteinExistence type="predicted"/>
<evidence type="ECO:0000256" key="3">
    <source>
        <dbReference type="ARBA" id="ARBA00022840"/>
    </source>
</evidence>
<dbReference type="InterPro" id="IPR017871">
    <property type="entry name" value="ABC_transporter-like_CS"/>
</dbReference>
<dbReference type="Gene3D" id="3.40.50.300">
    <property type="entry name" value="P-loop containing nucleotide triphosphate hydrolases"/>
    <property type="match status" value="1"/>
</dbReference>
<dbReference type="PROSITE" id="PS50893">
    <property type="entry name" value="ABC_TRANSPORTER_2"/>
    <property type="match status" value="1"/>
</dbReference>
<evidence type="ECO:0000313" key="5">
    <source>
        <dbReference type="EMBL" id="QBI53076.1"/>
    </source>
</evidence>
<dbReference type="InterPro" id="IPR003593">
    <property type="entry name" value="AAA+_ATPase"/>
</dbReference>
<evidence type="ECO:0000256" key="2">
    <source>
        <dbReference type="ARBA" id="ARBA00022741"/>
    </source>
</evidence>
<keyword evidence="2" id="KW-0547">Nucleotide-binding</keyword>
<organism evidence="5 6">
    <name type="scientific">Streptomonospora litoralis</name>
    <dbReference type="NCBI Taxonomy" id="2498135"/>
    <lineage>
        <taxon>Bacteria</taxon>
        <taxon>Bacillati</taxon>
        <taxon>Actinomycetota</taxon>
        <taxon>Actinomycetes</taxon>
        <taxon>Streptosporangiales</taxon>
        <taxon>Nocardiopsidaceae</taxon>
        <taxon>Streptomonospora</taxon>
    </lineage>
</organism>
<dbReference type="PROSITE" id="PS00211">
    <property type="entry name" value="ABC_TRANSPORTER_1"/>
    <property type="match status" value="1"/>
</dbReference>
<sequence length="249" mass="26625">MSTTEPGSAPVLEAVDLVKRYGAGEAAVTAVDRISVGFSRGGFTAVMGPSGSGKSTLMHLLAGLDAPTEGRVVLDGADLTHMDDRSRTRIRRNRIGFIFQAFNLLPTFTAEQNILLPLKLSKRRPDQALFDRIVADLGIADRLSHRPGELSGGQQQRVAIARALLTEPAVIFADEPTGALDIAAGRELLTRLRSACVEMGQTIVMVTHDPVAATYADQVLMLADGAVHGRIEQPTTDGILASMKQLEEV</sequence>
<dbReference type="GO" id="GO:0005886">
    <property type="term" value="C:plasma membrane"/>
    <property type="evidence" value="ECO:0007669"/>
    <property type="project" value="TreeGrafter"/>
</dbReference>
<keyword evidence="1" id="KW-0813">Transport</keyword>
<dbReference type="InterPro" id="IPR027417">
    <property type="entry name" value="P-loop_NTPase"/>
</dbReference>